<dbReference type="CDD" id="cd07185">
    <property type="entry name" value="OmpA_C-like"/>
    <property type="match status" value="1"/>
</dbReference>
<reference evidence="7 8" key="1">
    <citation type="submission" date="2022-10" db="EMBL/GenBank/DDBJ databases">
        <title>Comparative genomics and taxonomic characterization of three novel marine species of genus Reichenbachiella exhibiting antioxidant and polysaccharide degradation activities.</title>
        <authorList>
            <person name="Muhammad N."/>
            <person name="Lee Y.-J."/>
            <person name="Ko J."/>
            <person name="Kim S.-G."/>
        </authorList>
    </citation>
    <scope>NUCLEOTIDE SEQUENCE [LARGE SCALE GENOMIC DNA]</scope>
    <source>
        <strain evidence="7 8">ABR2-5</strain>
    </source>
</reference>
<feature type="domain" description="OmpA-like" evidence="6">
    <location>
        <begin position="377"/>
        <end position="495"/>
    </location>
</feature>
<evidence type="ECO:0000313" key="8">
    <source>
        <dbReference type="Proteomes" id="UP001300692"/>
    </source>
</evidence>
<proteinExistence type="predicted"/>
<comment type="caution">
    <text evidence="7">The sequence shown here is derived from an EMBL/GenBank/DDBJ whole genome shotgun (WGS) entry which is preliminary data.</text>
</comment>
<dbReference type="EMBL" id="JAOYOD010000001">
    <property type="protein sequence ID" value="MCV9385975.1"/>
    <property type="molecule type" value="Genomic_DNA"/>
</dbReference>
<keyword evidence="8" id="KW-1185">Reference proteome</keyword>
<sequence length="503" mass="56825">MKNNLLQSALIFAVLMTVSGLSLYSQGLQSSLFDEVNQSKASSKNAQADVLSPRTYQQAMEAYDEAKKLYKNEEELSEIKEKIKSANNKFREATENTRVSAVMFSGALSARVDALNAESDRFVNAIWKEAEAKMKDAAIQLEKGDADKAKEKSIEATDLYRKAELESIKANYLTNARRLLEKADKNKVNKTAPKTIASSRELLKSAENELLENRYDTDNARHLAKEAEYKALLATNIARLEEAYDDKDYEVEDYLLMSYEPLATIGQSMNLNLRFDGVTDGPVTEITDRIRGYQSRISNLEASLFNYKMTNESLRSMLRVNRNILDGMKGQLSDEAILGQKRQVALQNRIDRMAEINDKFEQVQKLFNEKDAQVFRQNNDVIIRMIGINFEVGKAQINQKDYAQLTKLQEAMNLFKDANIVIEGHTDSQGGDELNLKLSRERADAILSYLNANTSIDKSRFSTKGFGESKPVANNETVVGRKLNRRIDIVIKPNFPENLSPDS</sequence>
<organism evidence="7 8">
    <name type="scientific">Reichenbachiella ulvae</name>
    <dbReference type="NCBI Taxonomy" id="2980104"/>
    <lineage>
        <taxon>Bacteria</taxon>
        <taxon>Pseudomonadati</taxon>
        <taxon>Bacteroidota</taxon>
        <taxon>Cytophagia</taxon>
        <taxon>Cytophagales</taxon>
        <taxon>Reichenbachiellaceae</taxon>
        <taxon>Reichenbachiella</taxon>
    </lineage>
</organism>
<dbReference type="Proteomes" id="UP001300692">
    <property type="component" value="Unassembled WGS sequence"/>
</dbReference>
<feature type="coiled-coil region" evidence="5">
    <location>
        <begin position="146"/>
        <end position="182"/>
    </location>
</feature>
<dbReference type="Gene3D" id="3.30.1330.60">
    <property type="entry name" value="OmpA-like domain"/>
    <property type="match status" value="1"/>
</dbReference>
<evidence type="ECO:0000256" key="3">
    <source>
        <dbReference type="ARBA" id="ARBA00023237"/>
    </source>
</evidence>
<dbReference type="PANTHER" id="PTHR30329:SF21">
    <property type="entry name" value="LIPOPROTEIN YIAD-RELATED"/>
    <property type="match status" value="1"/>
</dbReference>
<evidence type="ECO:0000259" key="6">
    <source>
        <dbReference type="PROSITE" id="PS51123"/>
    </source>
</evidence>
<dbReference type="SUPFAM" id="SSF103088">
    <property type="entry name" value="OmpA-like"/>
    <property type="match status" value="1"/>
</dbReference>
<dbReference type="InterPro" id="IPR050330">
    <property type="entry name" value="Bact_OuterMem_StrucFunc"/>
</dbReference>
<dbReference type="InterPro" id="IPR006664">
    <property type="entry name" value="OMP_bac"/>
</dbReference>
<keyword evidence="5" id="KW-0175">Coiled coil</keyword>
<keyword evidence="3" id="KW-0998">Cell outer membrane</keyword>
<gene>
    <name evidence="7" type="ORF">N7U62_04835</name>
</gene>
<name>A0ABT3CQI5_9BACT</name>
<dbReference type="PRINTS" id="PR01021">
    <property type="entry name" value="OMPADOMAIN"/>
</dbReference>
<comment type="subcellular location">
    <subcellularLocation>
        <location evidence="1">Cell outer membrane</location>
    </subcellularLocation>
</comment>
<dbReference type="PROSITE" id="PS51123">
    <property type="entry name" value="OMPA_2"/>
    <property type="match status" value="1"/>
</dbReference>
<protein>
    <submittedName>
        <fullName evidence="7">OmpA family protein</fullName>
    </submittedName>
</protein>
<dbReference type="Pfam" id="PF00691">
    <property type="entry name" value="OmpA"/>
    <property type="match status" value="1"/>
</dbReference>
<dbReference type="PANTHER" id="PTHR30329">
    <property type="entry name" value="STATOR ELEMENT OF FLAGELLAR MOTOR COMPLEX"/>
    <property type="match status" value="1"/>
</dbReference>
<evidence type="ECO:0000256" key="5">
    <source>
        <dbReference type="SAM" id="Coils"/>
    </source>
</evidence>
<feature type="coiled-coil region" evidence="5">
    <location>
        <begin position="56"/>
        <end position="96"/>
    </location>
</feature>
<accession>A0ABT3CQI5</accession>
<dbReference type="RefSeq" id="WP_264136758.1">
    <property type="nucleotide sequence ID" value="NZ_JAOYOD010000001.1"/>
</dbReference>
<keyword evidence="2 4" id="KW-0472">Membrane</keyword>
<dbReference type="InterPro" id="IPR006665">
    <property type="entry name" value="OmpA-like"/>
</dbReference>
<dbReference type="InterPro" id="IPR036737">
    <property type="entry name" value="OmpA-like_sf"/>
</dbReference>
<dbReference type="Gene3D" id="1.20.1270.390">
    <property type="match status" value="1"/>
</dbReference>
<evidence type="ECO:0000256" key="1">
    <source>
        <dbReference type="ARBA" id="ARBA00004442"/>
    </source>
</evidence>
<evidence type="ECO:0000313" key="7">
    <source>
        <dbReference type="EMBL" id="MCV9385975.1"/>
    </source>
</evidence>
<evidence type="ECO:0000256" key="2">
    <source>
        <dbReference type="ARBA" id="ARBA00023136"/>
    </source>
</evidence>
<evidence type="ECO:0000256" key="4">
    <source>
        <dbReference type="PROSITE-ProRule" id="PRU00473"/>
    </source>
</evidence>